<dbReference type="Gene3D" id="3.40.50.150">
    <property type="entry name" value="Vaccinia Virus protein VP39"/>
    <property type="match status" value="1"/>
</dbReference>
<dbReference type="AlphaFoldDB" id="A0A316GKC5"/>
<dbReference type="PANTHER" id="PTHR40036">
    <property type="entry name" value="MACROCIN O-METHYLTRANSFERASE"/>
    <property type="match status" value="1"/>
</dbReference>
<dbReference type="EMBL" id="QGGW01000003">
    <property type="protein sequence ID" value="PWK61005.1"/>
    <property type="molecule type" value="Genomic_DNA"/>
</dbReference>
<dbReference type="PANTHER" id="PTHR40036:SF1">
    <property type="entry name" value="MACROCIN O-METHYLTRANSFERASE"/>
    <property type="match status" value="1"/>
</dbReference>
<dbReference type="GO" id="GO:0008168">
    <property type="term" value="F:methyltransferase activity"/>
    <property type="evidence" value="ECO:0007669"/>
    <property type="project" value="UniProtKB-KW"/>
</dbReference>
<keyword evidence="1" id="KW-0808">Transferase</keyword>
<dbReference type="InterPro" id="IPR008884">
    <property type="entry name" value="TylF_MeTrfase"/>
</dbReference>
<proteinExistence type="predicted"/>
<organism evidence="1 2">
    <name type="scientific">Roseicyclus mahoneyensis</name>
    <dbReference type="NCBI Taxonomy" id="164332"/>
    <lineage>
        <taxon>Bacteria</taxon>
        <taxon>Pseudomonadati</taxon>
        <taxon>Pseudomonadota</taxon>
        <taxon>Alphaproteobacteria</taxon>
        <taxon>Rhodobacterales</taxon>
        <taxon>Roseobacteraceae</taxon>
        <taxon>Roseicyclus</taxon>
    </lineage>
</organism>
<sequence length="246" mass="27974">MAFGIGRYIKRTLGIKRKPKVRRGYIGDAFSTWFVNLDFMDDPNFSSAWLKAENAYKNSPIDVPDIRWRAHVALFAARHGLSLEGDFVECGVDSGLLSTTICNSLGFQKVPKKFYLFDTFKGIPTATESENTRMGYYDSYEDVRQNFQEFPNVELVRGILPGSLSDCKINKICYLSVDLNVAKTELEVINSLWDKISPTAFIVIDDYGWKHHFETYNVWNNFARSKNTMVATLPTGQGLLIKPHMG</sequence>
<gene>
    <name evidence="1" type="ORF">C7455_103205</name>
</gene>
<evidence type="ECO:0000313" key="2">
    <source>
        <dbReference type="Proteomes" id="UP000245708"/>
    </source>
</evidence>
<dbReference type="InterPro" id="IPR029063">
    <property type="entry name" value="SAM-dependent_MTases_sf"/>
</dbReference>
<protein>
    <submittedName>
        <fullName evidence="1">Macrocin-O-methyltransferase TylF</fullName>
    </submittedName>
</protein>
<reference evidence="1 2" key="1">
    <citation type="submission" date="2018-05" db="EMBL/GenBank/DDBJ databases">
        <title>Genomic Encyclopedia of Type Strains, Phase IV (KMG-IV): sequencing the most valuable type-strain genomes for metagenomic binning, comparative biology and taxonomic classification.</title>
        <authorList>
            <person name="Goeker M."/>
        </authorList>
    </citation>
    <scope>NUCLEOTIDE SEQUENCE [LARGE SCALE GENOMIC DNA]</scope>
    <source>
        <strain evidence="1 2">DSM 16097</strain>
    </source>
</reference>
<dbReference type="Proteomes" id="UP000245708">
    <property type="component" value="Unassembled WGS sequence"/>
</dbReference>
<dbReference type="RefSeq" id="WP_109667183.1">
    <property type="nucleotide sequence ID" value="NZ_QGGW01000003.1"/>
</dbReference>
<evidence type="ECO:0000313" key="1">
    <source>
        <dbReference type="EMBL" id="PWK61005.1"/>
    </source>
</evidence>
<name>A0A316GKC5_9RHOB</name>
<comment type="caution">
    <text evidence="1">The sequence shown here is derived from an EMBL/GenBank/DDBJ whole genome shotgun (WGS) entry which is preliminary data.</text>
</comment>
<keyword evidence="1" id="KW-0489">Methyltransferase</keyword>
<dbReference type="Pfam" id="PF05711">
    <property type="entry name" value="TylF"/>
    <property type="match status" value="1"/>
</dbReference>
<dbReference type="GO" id="GO:0032259">
    <property type="term" value="P:methylation"/>
    <property type="evidence" value="ECO:0007669"/>
    <property type="project" value="UniProtKB-KW"/>
</dbReference>
<dbReference type="OrthoDB" id="9811332at2"/>
<keyword evidence="2" id="KW-1185">Reference proteome</keyword>
<accession>A0A316GKC5</accession>